<sequence>MDRSIPMLLIGLIFGGGMGFVIAAANGITLDGHDHGGHGHSAQGMTHDHGPPIDLPPGSATISARLEPDSVSGWNLFIQAQGFGFAPEHAGLSARMGEGHAHLYLNGTKVARLYGPAHHLDALAPQDRLLVELTSNDHRPLTVAGQPLAVGLTVPERPVTIRAEAEGLPDPAICATP</sequence>
<reference evidence="1 2" key="1">
    <citation type="submission" date="2021-02" db="EMBL/GenBank/DDBJ databases">
        <title>Paracoccus methylovroum sp.nov., a new methanol and methylamine utilizing methylotrophic denitrifer.</title>
        <authorList>
            <person name="Timsy T."/>
            <person name="Behrendt U."/>
            <person name="Ulrich A."/>
            <person name="Spanner T."/>
            <person name="Foesel B.U."/>
            <person name="Horn M.A."/>
            <person name="Kolb S."/>
        </authorList>
    </citation>
    <scope>NUCLEOTIDE SEQUENCE [LARGE SCALE GENOMIC DNA]</scope>
    <source>
        <strain evidence="1 2">H4-D09</strain>
    </source>
</reference>
<evidence type="ECO:0008006" key="3">
    <source>
        <dbReference type="Google" id="ProtNLM"/>
    </source>
</evidence>
<gene>
    <name evidence="1" type="ORF">JWJ88_01330</name>
</gene>
<evidence type="ECO:0000313" key="1">
    <source>
        <dbReference type="EMBL" id="QRZ13333.1"/>
    </source>
</evidence>
<accession>A0ABX7JIZ2</accession>
<keyword evidence="2" id="KW-1185">Reference proteome</keyword>
<organism evidence="1 2">
    <name type="scientific">Paracoccus methylovorus</name>
    <dbReference type="NCBI Taxonomy" id="2812658"/>
    <lineage>
        <taxon>Bacteria</taxon>
        <taxon>Pseudomonadati</taxon>
        <taxon>Pseudomonadota</taxon>
        <taxon>Alphaproteobacteria</taxon>
        <taxon>Rhodobacterales</taxon>
        <taxon>Paracoccaceae</taxon>
        <taxon>Paracoccus</taxon>
    </lineage>
</organism>
<dbReference type="Proteomes" id="UP000663629">
    <property type="component" value="Chromosome 1"/>
</dbReference>
<dbReference type="RefSeq" id="WP_205294327.1">
    <property type="nucleotide sequence ID" value="NZ_CP070368.1"/>
</dbReference>
<evidence type="ECO:0000313" key="2">
    <source>
        <dbReference type="Proteomes" id="UP000663629"/>
    </source>
</evidence>
<protein>
    <recommendedName>
        <fullName evidence="3">Copper chaperone PCu(A)C</fullName>
    </recommendedName>
</protein>
<dbReference type="EMBL" id="CP070368">
    <property type="protein sequence ID" value="QRZ13333.1"/>
    <property type="molecule type" value="Genomic_DNA"/>
</dbReference>
<proteinExistence type="predicted"/>
<name>A0ABX7JIZ2_9RHOB</name>